<dbReference type="CDD" id="cd17546">
    <property type="entry name" value="REC_hyHK_CKI1_RcsC-like"/>
    <property type="match status" value="1"/>
</dbReference>
<dbReference type="SUPFAM" id="SSF47384">
    <property type="entry name" value="Homodimeric domain of signal transducing histidine kinase"/>
    <property type="match status" value="1"/>
</dbReference>
<dbReference type="GO" id="GO:0000155">
    <property type="term" value="F:phosphorelay sensor kinase activity"/>
    <property type="evidence" value="ECO:0007669"/>
    <property type="project" value="InterPro"/>
</dbReference>
<dbReference type="InterPro" id="IPR003661">
    <property type="entry name" value="HisK_dim/P_dom"/>
</dbReference>
<dbReference type="Proteomes" id="UP000199532">
    <property type="component" value="Unassembled WGS sequence"/>
</dbReference>
<evidence type="ECO:0000256" key="5">
    <source>
        <dbReference type="ARBA" id="ARBA00022741"/>
    </source>
</evidence>
<evidence type="ECO:0000313" key="17">
    <source>
        <dbReference type="Proteomes" id="UP000199532"/>
    </source>
</evidence>
<dbReference type="Pfam" id="PF00072">
    <property type="entry name" value="Response_reg"/>
    <property type="match status" value="2"/>
</dbReference>
<evidence type="ECO:0000256" key="2">
    <source>
        <dbReference type="ARBA" id="ARBA00012438"/>
    </source>
</evidence>
<dbReference type="InterPro" id="IPR000014">
    <property type="entry name" value="PAS"/>
</dbReference>
<protein>
    <recommendedName>
        <fullName evidence="10">Sensory/regulatory protein RpfC</fullName>
        <ecNumber evidence="2">2.7.13.3</ecNumber>
    </recommendedName>
</protein>
<evidence type="ECO:0000256" key="1">
    <source>
        <dbReference type="ARBA" id="ARBA00000085"/>
    </source>
</evidence>
<dbReference type="CDD" id="cd16922">
    <property type="entry name" value="HATPase_EvgS-ArcB-TorS-like"/>
    <property type="match status" value="1"/>
</dbReference>
<feature type="domain" description="Histidine kinase" evidence="12">
    <location>
        <begin position="785"/>
        <end position="1007"/>
    </location>
</feature>
<dbReference type="Gene3D" id="3.30.450.20">
    <property type="entry name" value="PAS domain"/>
    <property type="match status" value="6"/>
</dbReference>
<dbReference type="SMART" id="SM00388">
    <property type="entry name" value="HisKA"/>
    <property type="match status" value="1"/>
</dbReference>
<proteinExistence type="predicted"/>
<dbReference type="InterPro" id="IPR000700">
    <property type="entry name" value="PAS-assoc_C"/>
</dbReference>
<dbReference type="PROSITE" id="PS50113">
    <property type="entry name" value="PAC"/>
    <property type="match status" value="4"/>
</dbReference>
<dbReference type="Gene3D" id="1.10.287.130">
    <property type="match status" value="1"/>
</dbReference>
<dbReference type="Pfam" id="PF08447">
    <property type="entry name" value="PAS_3"/>
    <property type="match status" value="2"/>
</dbReference>
<evidence type="ECO:0000256" key="8">
    <source>
        <dbReference type="ARBA" id="ARBA00023012"/>
    </source>
</evidence>
<feature type="domain" description="Response regulatory" evidence="13">
    <location>
        <begin position="1170"/>
        <end position="1289"/>
    </location>
</feature>
<comment type="subunit">
    <text evidence="9">At low DSF concentrations, interacts with RpfF.</text>
</comment>
<dbReference type="SMART" id="SM00086">
    <property type="entry name" value="PAC"/>
    <property type="match status" value="6"/>
</dbReference>
<feature type="domain" description="PAS" evidence="14">
    <location>
        <begin position="384"/>
        <end position="455"/>
    </location>
</feature>
<dbReference type="InterPro" id="IPR003594">
    <property type="entry name" value="HATPase_dom"/>
</dbReference>
<feature type="domain" description="PAC" evidence="15">
    <location>
        <begin position="339"/>
        <end position="387"/>
    </location>
</feature>
<dbReference type="OrthoDB" id="9811889at2"/>
<dbReference type="EMBL" id="FNXY01000006">
    <property type="protein sequence ID" value="SEJ31782.1"/>
    <property type="molecule type" value="Genomic_DNA"/>
</dbReference>
<dbReference type="Pfam" id="PF13426">
    <property type="entry name" value="PAS_9"/>
    <property type="match status" value="2"/>
</dbReference>
<dbReference type="SUPFAM" id="SSF52172">
    <property type="entry name" value="CheY-like"/>
    <property type="match status" value="2"/>
</dbReference>
<evidence type="ECO:0000256" key="6">
    <source>
        <dbReference type="ARBA" id="ARBA00022777"/>
    </source>
</evidence>
<dbReference type="InterPro" id="IPR011006">
    <property type="entry name" value="CheY-like_superfamily"/>
</dbReference>
<dbReference type="PRINTS" id="PR00344">
    <property type="entry name" value="BCTRLSENSOR"/>
</dbReference>
<evidence type="ECO:0000256" key="9">
    <source>
        <dbReference type="ARBA" id="ARBA00064003"/>
    </source>
</evidence>
<keyword evidence="5" id="KW-0547">Nucleotide-binding</keyword>
<dbReference type="EC" id="2.7.13.3" evidence="2"/>
<dbReference type="CDD" id="cd00156">
    <property type="entry name" value="REC"/>
    <property type="match status" value="1"/>
</dbReference>
<dbReference type="FunFam" id="1.10.287.130:FF:000002">
    <property type="entry name" value="Two-component osmosensing histidine kinase"/>
    <property type="match status" value="1"/>
</dbReference>
<dbReference type="Pfam" id="PF02518">
    <property type="entry name" value="HATPase_c"/>
    <property type="match status" value="1"/>
</dbReference>
<dbReference type="SMART" id="SM00091">
    <property type="entry name" value="PAS"/>
    <property type="match status" value="3"/>
</dbReference>
<keyword evidence="6" id="KW-0418">Kinase</keyword>
<evidence type="ECO:0000259" key="14">
    <source>
        <dbReference type="PROSITE" id="PS50112"/>
    </source>
</evidence>
<dbReference type="InterPro" id="IPR001789">
    <property type="entry name" value="Sig_transdc_resp-reg_receiver"/>
</dbReference>
<dbReference type="InterPro" id="IPR036890">
    <property type="entry name" value="HATPase_C_sf"/>
</dbReference>
<feature type="domain" description="PAC" evidence="15">
    <location>
        <begin position="456"/>
        <end position="510"/>
    </location>
</feature>
<keyword evidence="4" id="KW-0808">Transferase</keyword>
<dbReference type="CDD" id="cd00130">
    <property type="entry name" value="PAS"/>
    <property type="match status" value="3"/>
</dbReference>
<dbReference type="PROSITE" id="PS50112">
    <property type="entry name" value="PAS"/>
    <property type="match status" value="3"/>
</dbReference>
<evidence type="ECO:0000256" key="11">
    <source>
        <dbReference type="PROSITE-ProRule" id="PRU00169"/>
    </source>
</evidence>
<dbReference type="SUPFAM" id="SSF55874">
    <property type="entry name" value="ATPase domain of HSP90 chaperone/DNA topoisomerase II/histidine kinase"/>
    <property type="match status" value="1"/>
</dbReference>
<evidence type="ECO:0000256" key="3">
    <source>
        <dbReference type="ARBA" id="ARBA00022553"/>
    </source>
</evidence>
<dbReference type="SMART" id="SM00387">
    <property type="entry name" value="HATPase_c"/>
    <property type="match status" value="1"/>
</dbReference>
<dbReference type="InterPro" id="IPR036097">
    <property type="entry name" value="HisK_dim/P_sf"/>
</dbReference>
<evidence type="ECO:0000256" key="7">
    <source>
        <dbReference type="ARBA" id="ARBA00022840"/>
    </source>
</evidence>
<dbReference type="CDD" id="cd00082">
    <property type="entry name" value="HisKA"/>
    <property type="match status" value="1"/>
</dbReference>
<evidence type="ECO:0000313" key="16">
    <source>
        <dbReference type="EMBL" id="SEJ31782.1"/>
    </source>
</evidence>
<keyword evidence="7" id="KW-0067">ATP-binding</keyword>
<evidence type="ECO:0000256" key="4">
    <source>
        <dbReference type="ARBA" id="ARBA00022679"/>
    </source>
</evidence>
<dbReference type="PROSITE" id="PS50110">
    <property type="entry name" value="RESPONSE_REGULATORY"/>
    <property type="match status" value="2"/>
</dbReference>
<dbReference type="Gene3D" id="3.30.565.10">
    <property type="entry name" value="Histidine kinase-like ATPase, C-terminal domain"/>
    <property type="match status" value="1"/>
</dbReference>
<dbReference type="NCBIfam" id="TIGR00229">
    <property type="entry name" value="sensory_box"/>
    <property type="match status" value="3"/>
</dbReference>
<keyword evidence="17" id="KW-1185">Reference proteome</keyword>
<feature type="modified residue" description="4-aspartylphosphate" evidence="11">
    <location>
        <position position="1073"/>
    </location>
</feature>
<feature type="domain" description="Response regulatory" evidence="13">
    <location>
        <begin position="1023"/>
        <end position="1143"/>
    </location>
</feature>
<organism evidence="16 17">
    <name type="scientific">Dyadobacter koreensis</name>
    <dbReference type="NCBI Taxonomy" id="408657"/>
    <lineage>
        <taxon>Bacteria</taxon>
        <taxon>Pseudomonadati</taxon>
        <taxon>Bacteroidota</taxon>
        <taxon>Cytophagia</taxon>
        <taxon>Cytophagales</taxon>
        <taxon>Spirosomataceae</taxon>
        <taxon>Dyadobacter</taxon>
    </lineage>
</organism>
<dbReference type="SUPFAM" id="SSF55785">
    <property type="entry name" value="PYP-like sensor domain (PAS domain)"/>
    <property type="match status" value="6"/>
</dbReference>
<sequence>MDYLKKEFYNLISRREDIFDFIQQFGLDGFWYWDLEKPANQWANPKLWNSLGYNAQDIPLFKNNLQTIAYQSDIDELAESAFLYCGIFESVFEKVIRFVHKNQFTIWMRCQMKCIHDEQGKPIRFVCAATIIPNEGEEDVDASEQARFYQSVLNNQSIYITRINWEGKYTYVNEYFCKAFGVSREEILGTSATATIVEEDHQKCFEVGRFCFANPGEPHKIILHKYTKDKKIKASEWEFTGILDDKGYVTEILSVGYDVTRKIKMERDFSALVSNMTDVLFIINPEGIFTYTSPSWTKLYGYEICETIGHSFTEFVHPEDIDRCFVALRSTVENQTSAPQVEHRIRHKNGNWFWSNTQASLDPTNGEIVLTSHDITQRKLDEEKLKELALVASKTTEMIIISDANGLITWVNEAFEKRSEYKLSEVTGKKPSELVQGPETSQETKQRLAKAIAEGLPVHETILNYSKSGVKYWIDLNINPVFNERGKCTNFIAVMRDITVFKQAHEELKHTKELLEQTSKVAKIGAWEYDVETELLVWSALTKEIHKVPQDFVATVEIGLSFYKNDVIREKVVAAFQACLEHGTPMNLEAVIVTETKEDIWVRIIAKADRKNGKTIRVFGIIQDIDELKKAEELSQKNAVLLRKLSAQIPGTLFQFQVFADGTMSFPYVSKENLSSYHLTNGYTVSDRTQLFQKVHPDDVIRFSDSIAYSKETLEKWSLDYRVVSDSGEIRWLNGEAVPESLEDSLLWHGYLQDITDRKLAEQEILNARQLAEAASKSKSEFLTNMSHEIRTPLNGVIGFTDLLMKTGLDETQHQYLSMVFQSANSLLDIINDILDFSKIEAGKLELSVEKTDLLELCGQVTDMVTYQAHQKHLEVLLNISSDVPRFAWVDPVRLRQILINLLGNAVKFTEEGEIELKVEVIEKLENGDTVFCFSVRDTGIGINEKNLLKIFEAFAQEDASTTKRFGGTGLGLPISNKLLALMDSQLKLESRPAQGSKFFFEVTFKSYQSALPDWSNIESVHNVLIVDDSVANGLILKDMLANRQIESQIVHTGAEAVDLLNSKKKFDVLLIDYHLSEMTGVSTIREIRNSTDPIMRDQRIILMYGSADDQHISDFSRELNIVYQLVKPVKIQKLFNALQKLDTNDKPELLPAAKTKVVEIPELDRGEITILVAEDNRINMILVKTFLTKILAGVRVVEALNGKEAVSLFAKEQPDLVLMDVQMPEMNGYEASVEIRNKESGGKRTPIIALTAGTLKGERERCVEAGMDDYLTKPVLKETLQATLDKWLVKHV</sequence>
<dbReference type="FunFam" id="3.30.565.10:FF:000010">
    <property type="entry name" value="Sensor histidine kinase RcsC"/>
    <property type="match status" value="1"/>
</dbReference>
<evidence type="ECO:0000256" key="10">
    <source>
        <dbReference type="ARBA" id="ARBA00068150"/>
    </source>
</evidence>
<name>A0A1H6Y3P4_9BACT</name>
<feature type="domain" description="PAS" evidence="14">
    <location>
        <begin position="265"/>
        <end position="335"/>
    </location>
</feature>
<feature type="modified residue" description="4-aspartylphosphate" evidence="11">
    <location>
        <position position="1221"/>
    </location>
</feature>
<gene>
    <name evidence="16" type="ORF">SAMN04487995_4169</name>
</gene>
<comment type="catalytic activity">
    <reaction evidence="1">
        <text>ATP + protein L-histidine = ADP + protein N-phospho-L-histidine.</text>
        <dbReference type="EC" id="2.7.13.3"/>
    </reaction>
</comment>
<reference evidence="16 17" key="1">
    <citation type="submission" date="2016-10" db="EMBL/GenBank/DDBJ databases">
        <authorList>
            <person name="de Groot N.N."/>
        </authorList>
    </citation>
    <scope>NUCLEOTIDE SEQUENCE [LARGE SCALE GENOMIC DNA]</scope>
    <source>
        <strain evidence="16 17">DSM 19938</strain>
    </source>
</reference>
<accession>A0A1H6Y3P4</accession>
<dbReference type="PROSITE" id="PS50109">
    <property type="entry name" value="HIS_KIN"/>
    <property type="match status" value="1"/>
</dbReference>
<dbReference type="InterPro" id="IPR035965">
    <property type="entry name" value="PAS-like_dom_sf"/>
</dbReference>
<dbReference type="STRING" id="408657.SAMN04487995_4169"/>
<keyword evidence="3 11" id="KW-0597">Phosphoprotein</keyword>
<dbReference type="InterPro" id="IPR004358">
    <property type="entry name" value="Sig_transdc_His_kin-like_C"/>
</dbReference>
<feature type="domain" description="PAS" evidence="14">
    <location>
        <begin position="145"/>
        <end position="200"/>
    </location>
</feature>
<dbReference type="InterPro" id="IPR001610">
    <property type="entry name" value="PAC"/>
</dbReference>
<dbReference type="SMART" id="SM00448">
    <property type="entry name" value="REC"/>
    <property type="match status" value="2"/>
</dbReference>
<dbReference type="Pfam" id="PF00512">
    <property type="entry name" value="HisKA"/>
    <property type="match status" value="1"/>
</dbReference>
<dbReference type="RefSeq" id="WP_090338158.1">
    <property type="nucleotide sequence ID" value="NZ_FNXY01000006.1"/>
</dbReference>
<dbReference type="Gene3D" id="3.40.50.2300">
    <property type="match status" value="2"/>
</dbReference>
<feature type="domain" description="PAC" evidence="15">
    <location>
        <begin position="586"/>
        <end position="637"/>
    </location>
</feature>
<evidence type="ECO:0000259" key="15">
    <source>
        <dbReference type="PROSITE" id="PS50113"/>
    </source>
</evidence>
<dbReference type="InterPro" id="IPR013655">
    <property type="entry name" value="PAS_fold_3"/>
</dbReference>
<evidence type="ECO:0000259" key="12">
    <source>
        <dbReference type="PROSITE" id="PS50109"/>
    </source>
</evidence>
<feature type="domain" description="PAC" evidence="15">
    <location>
        <begin position="717"/>
        <end position="767"/>
    </location>
</feature>
<dbReference type="PANTHER" id="PTHR45339:SF1">
    <property type="entry name" value="HYBRID SIGNAL TRANSDUCTION HISTIDINE KINASE J"/>
    <property type="match status" value="1"/>
</dbReference>
<dbReference type="InterPro" id="IPR005467">
    <property type="entry name" value="His_kinase_dom"/>
</dbReference>
<evidence type="ECO:0000259" key="13">
    <source>
        <dbReference type="PROSITE" id="PS50110"/>
    </source>
</evidence>
<dbReference type="PANTHER" id="PTHR45339">
    <property type="entry name" value="HYBRID SIGNAL TRANSDUCTION HISTIDINE KINASE J"/>
    <property type="match status" value="1"/>
</dbReference>
<keyword evidence="8" id="KW-0902">Two-component regulatory system</keyword>
<dbReference type="GO" id="GO:0005524">
    <property type="term" value="F:ATP binding"/>
    <property type="evidence" value="ECO:0007669"/>
    <property type="project" value="UniProtKB-KW"/>
</dbReference>